<accession>A0A081BV33</accession>
<dbReference type="HOGENOM" id="CLU_2328096_0_0_0"/>
<name>A0A081BV33_VECG1</name>
<gene>
    <name evidence="2" type="ORF">U27_03150</name>
</gene>
<dbReference type="EMBL" id="DF820464">
    <property type="protein sequence ID" value="GAK56188.1"/>
    <property type="molecule type" value="Genomic_DNA"/>
</dbReference>
<feature type="compositionally biased region" description="Basic and acidic residues" evidence="1">
    <location>
        <begin position="1"/>
        <end position="30"/>
    </location>
</feature>
<evidence type="ECO:0000256" key="1">
    <source>
        <dbReference type="SAM" id="MobiDB-lite"/>
    </source>
</evidence>
<keyword evidence="3" id="KW-1185">Reference proteome</keyword>
<feature type="region of interest" description="Disordered" evidence="1">
    <location>
        <begin position="1"/>
        <end position="34"/>
    </location>
</feature>
<protein>
    <submittedName>
        <fullName evidence="2">Uncharacterized protein</fullName>
    </submittedName>
</protein>
<feature type="region of interest" description="Disordered" evidence="1">
    <location>
        <begin position="79"/>
        <end position="98"/>
    </location>
</feature>
<evidence type="ECO:0000313" key="3">
    <source>
        <dbReference type="Proteomes" id="UP000030661"/>
    </source>
</evidence>
<dbReference type="AlphaFoldDB" id="A0A081BV33"/>
<proteinExistence type="predicted"/>
<dbReference type="STRING" id="1499967.U27_03150"/>
<sequence length="98" mass="11087">MRLESIQKDFGRRQDRDSGEHRTRECHRGTGGDTALVAETSRCERGLTNTRTSCPQDAGYAVHKELMGGYQSMAGVRETREGTGIEDRWDPYQQVDSH</sequence>
<feature type="compositionally biased region" description="Basic and acidic residues" evidence="1">
    <location>
        <begin position="79"/>
        <end position="90"/>
    </location>
</feature>
<dbReference type="Proteomes" id="UP000030661">
    <property type="component" value="Unassembled WGS sequence"/>
</dbReference>
<evidence type="ECO:0000313" key="2">
    <source>
        <dbReference type="EMBL" id="GAK56188.1"/>
    </source>
</evidence>
<organism evidence="2">
    <name type="scientific">Vecturithrix granuli</name>
    <dbReference type="NCBI Taxonomy" id="1499967"/>
    <lineage>
        <taxon>Bacteria</taxon>
        <taxon>Candidatus Moduliflexota</taxon>
        <taxon>Candidatus Vecturitrichia</taxon>
        <taxon>Candidatus Vecturitrichales</taxon>
        <taxon>Candidatus Vecturitrichaceae</taxon>
        <taxon>Candidatus Vecturithrix</taxon>
    </lineage>
</organism>
<reference evidence="2" key="1">
    <citation type="journal article" date="2015" name="PeerJ">
        <title>First genomic representation of candidate bacterial phylum KSB3 points to enhanced environmental sensing as a trigger of wastewater bulking.</title>
        <authorList>
            <person name="Sekiguchi Y."/>
            <person name="Ohashi A."/>
            <person name="Parks D.H."/>
            <person name="Yamauchi T."/>
            <person name="Tyson G.W."/>
            <person name="Hugenholtz P."/>
        </authorList>
    </citation>
    <scope>NUCLEOTIDE SEQUENCE [LARGE SCALE GENOMIC DNA]</scope>
</reference>